<sequence>MYTLATCMLLFAAKAGSFPELVSFIKTPLTEKAIDPCLELIDDSRLLAVYSIPQTGFTTEEDEVSVRKTLSEIGSDDEQFKETIFSHLTAKLEHLPKEELSNLKGQFLQAFLPDEAYPTGAPLFMDTPKRCSPLAQIDIPAFEDDMPIAGFTDDEVLLEPCGSQSDRKSSLSSNTVDIISVNQLLASARLVLTFISRALTTSIRSFLEYFIPGNNT</sequence>
<evidence type="ECO:0000313" key="2">
    <source>
        <dbReference type="Proteomes" id="UP001057402"/>
    </source>
</evidence>
<keyword evidence="2" id="KW-1185">Reference proteome</keyword>
<evidence type="ECO:0000313" key="1">
    <source>
        <dbReference type="EMBL" id="KAI4378782.1"/>
    </source>
</evidence>
<proteinExistence type="predicted"/>
<reference evidence="2" key="1">
    <citation type="journal article" date="2023" name="Front. Plant Sci.">
        <title>Chromosomal-level genome assembly of Melastoma candidum provides insights into trichome evolution.</title>
        <authorList>
            <person name="Zhong Y."/>
            <person name="Wu W."/>
            <person name="Sun C."/>
            <person name="Zou P."/>
            <person name="Liu Y."/>
            <person name="Dai S."/>
            <person name="Zhou R."/>
        </authorList>
    </citation>
    <scope>NUCLEOTIDE SEQUENCE [LARGE SCALE GENOMIC DNA]</scope>
</reference>
<dbReference type="Proteomes" id="UP001057402">
    <property type="component" value="Chromosome 4"/>
</dbReference>
<dbReference type="EMBL" id="CM042883">
    <property type="protein sequence ID" value="KAI4378782.1"/>
    <property type="molecule type" value="Genomic_DNA"/>
</dbReference>
<accession>A0ACB9RJZ6</accession>
<organism evidence="1 2">
    <name type="scientific">Melastoma candidum</name>
    <dbReference type="NCBI Taxonomy" id="119954"/>
    <lineage>
        <taxon>Eukaryota</taxon>
        <taxon>Viridiplantae</taxon>
        <taxon>Streptophyta</taxon>
        <taxon>Embryophyta</taxon>
        <taxon>Tracheophyta</taxon>
        <taxon>Spermatophyta</taxon>
        <taxon>Magnoliopsida</taxon>
        <taxon>eudicotyledons</taxon>
        <taxon>Gunneridae</taxon>
        <taxon>Pentapetalae</taxon>
        <taxon>rosids</taxon>
        <taxon>malvids</taxon>
        <taxon>Myrtales</taxon>
        <taxon>Melastomataceae</taxon>
        <taxon>Melastomatoideae</taxon>
        <taxon>Melastomateae</taxon>
        <taxon>Melastoma</taxon>
    </lineage>
</organism>
<name>A0ACB9RJZ6_9MYRT</name>
<comment type="caution">
    <text evidence="1">The sequence shown here is derived from an EMBL/GenBank/DDBJ whole genome shotgun (WGS) entry which is preliminary data.</text>
</comment>
<protein>
    <submittedName>
        <fullName evidence="1">Uncharacterized protein</fullName>
    </submittedName>
</protein>
<gene>
    <name evidence="1" type="ORF">MLD38_016213</name>
</gene>